<feature type="region of interest" description="Disordered" evidence="1">
    <location>
        <begin position="96"/>
        <end position="264"/>
    </location>
</feature>
<evidence type="ECO:0000313" key="3">
    <source>
        <dbReference type="Proteomes" id="UP001341840"/>
    </source>
</evidence>
<evidence type="ECO:0000313" key="2">
    <source>
        <dbReference type="EMBL" id="MED6152057.1"/>
    </source>
</evidence>
<feature type="non-terminal residue" evidence="2">
    <location>
        <position position="1"/>
    </location>
</feature>
<evidence type="ECO:0000256" key="1">
    <source>
        <dbReference type="SAM" id="MobiDB-lite"/>
    </source>
</evidence>
<dbReference type="Proteomes" id="UP001341840">
    <property type="component" value="Unassembled WGS sequence"/>
</dbReference>
<feature type="compositionally biased region" description="Acidic residues" evidence="1">
    <location>
        <begin position="183"/>
        <end position="205"/>
    </location>
</feature>
<name>A0ABU6TT49_9FABA</name>
<keyword evidence="3" id="KW-1185">Reference proteome</keyword>
<comment type="caution">
    <text evidence="2">The sequence shown here is derived from an EMBL/GenBank/DDBJ whole genome shotgun (WGS) entry which is preliminary data.</text>
</comment>
<feature type="compositionally biased region" description="Basic and acidic residues" evidence="1">
    <location>
        <begin position="105"/>
        <end position="127"/>
    </location>
</feature>
<accession>A0ABU6TT49</accession>
<proteinExistence type="predicted"/>
<feature type="compositionally biased region" description="Basic residues" evidence="1">
    <location>
        <begin position="210"/>
        <end position="226"/>
    </location>
</feature>
<feature type="compositionally biased region" description="Low complexity" evidence="1">
    <location>
        <begin position="234"/>
        <end position="253"/>
    </location>
</feature>
<reference evidence="2 3" key="1">
    <citation type="journal article" date="2023" name="Plants (Basel)">
        <title>Bridging the Gap: Combining Genomics and Transcriptomics Approaches to Understand Stylosanthes scabra, an Orphan Legume from the Brazilian Caatinga.</title>
        <authorList>
            <person name="Ferreira-Neto J.R.C."/>
            <person name="da Silva M.D."/>
            <person name="Binneck E."/>
            <person name="de Melo N.F."/>
            <person name="da Silva R.H."/>
            <person name="de Melo A.L.T.M."/>
            <person name="Pandolfi V."/>
            <person name="Bustamante F.O."/>
            <person name="Brasileiro-Vidal A.C."/>
            <person name="Benko-Iseppon A.M."/>
        </authorList>
    </citation>
    <scope>NUCLEOTIDE SEQUENCE [LARGE SCALE GENOMIC DNA]</scope>
    <source>
        <tissue evidence="2">Leaves</tissue>
    </source>
</reference>
<sequence length="264" mass="28691">KAKFVVPVLNVGGRLGEDENGVLKYIDGVANSFQALDVDLLTNLEFGLREIKNVSNINELRNSLVEHECVDFHVFFEHSISEPVIAEGVETFPNGGCVNLDSDDDNHSSSHDSYESAEDEAYKHPPDGYELSSDSDGGESKKVKKRGTAKKIMTPTKKASPKKNLKKTPIRRSSRRLGSQDNNADDGLVDDAGEKENDEEAAETIESEKKMKKRGSRKYAGKRKEKSRPNFGLNNNDSRPNGGPNSSGSQPNSDVGAGQGGNGP</sequence>
<organism evidence="2 3">
    <name type="scientific">Stylosanthes scabra</name>
    <dbReference type="NCBI Taxonomy" id="79078"/>
    <lineage>
        <taxon>Eukaryota</taxon>
        <taxon>Viridiplantae</taxon>
        <taxon>Streptophyta</taxon>
        <taxon>Embryophyta</taxon>
        <taxon>Tracheophyta</taxon>
        <taxon>Spermatophyta</taxon>
        <taxon>Magnoliopsida</taxon>
        <taxon>eudicotyledons</taxon>
        <taxon>Gunneridae</taxon>
        <taxon>Pentapetalae</taxon>
        <taxon>rosids</taxon>
        <taxon>fabids</taxon>
        <taxon>Fabales</taxon>
        <taxon>Fabaceae</taxon>
        <taxon>Papilionoideae</taxon>
        <taxon>50 kb inversion clade</taxon>
        <taxon>dalbergioids sensu lato</taxon>
        <taxon>Dalbergieae</taxon>
        <taxon>Pterocarpus clade</taxon>
        <taxon>Stylosanthes</taxon>
    </lineage>
</organism>
<gene>
    <name evidence="2" type="ORF">PIB30_088330</name>
</gene>
<protein>
    <submittedName>
        <fullName evidence="2">Uncharacterized protein</fullName>
    </submittedName>
</protein>
<feature type="compositionally biased region" description="Basic residues" evidence="1">
    <location>
        <begin position="159"/>
        <end position="175"/>
    </location>
</feature>
<dbReference type="EMBL" id="JASCZI010092218">
    <property type="protein sequence ID" value="MED6152057.1"/>
    <property type="molecule type" value="Genomic_DNA"/>
</dbReference>